<evidence type="ECO:0000313" key="2">
    <source>
        <dbReference type="Proteomes" id="UP000007509"/>
    </source>
</evidence>
<dbReference type="AlphaFoldDB" id="J2JLF4"/>
<gene>
    <name evidence="1" type="ORF">PMI13_03541</name>
</gene>
<dbReference type="EMBL" id="AKJY01000088">
    <property type="protein sequence ID" value="EJL68715.1"/>
    <property type="molecule type" value="Genomic_DNA"/>
</dbReference>
<dbReference type="PATRIC" id="fig|1144316.3.peg.3561"/>
<keyword evidence="2" id="KW-1185">Reference proteome</keyword>
<protein>
    <recommendedName>
        <fullName evidence="3">Pyridine nucleotide-disulfide oxidoreductase</fullName>
    </recommendedName>
</protein>
<comment type="caution">
    <text evidence="1">The sequence shown here is derived from an EMBL/GenBank/DDBJ whole genome shotgun (WGS) entry which is preliminary data.</text>
</comment>
<evidence type="ECO:0008006" key="3">
    <source>
        <dbReference type="Google" id="ProtNLM"/>
    </source>
</evidence>
<reference evidence="1 2" key="1">
    <citation type="journal article" date="2012" name="J. Bacteriol.">
        <title>Twenty-one genome sequences from Pseudomonas species and 19 genome sequences from diverse bacteria isolated from the rhizosphere and endosphere of Populus deltoides.</title>
        <authorList>
            <person name="Brown S.D."/>
            <person name="Utturkar S.M."/>
            <person name="Klingeman D.M."/>
            <person name="Johnson C.M."/>
            <person name="Martin S.L."/>
            <person name="Land M.L."/>
            <person name="Lu T.Y."/>
            <person name="Schadt C.W."/>
            <person name="Doktycz M.J."/>
            <person name="Pelletier D.A."/>
        </authorList>
    </citation>
    <scope>NUCLEOTIDE SEQUENCE [LARGE SCALE GENOMIC DNA]</scope>
    <source>
        <strain evidence="1 2">CF314</strain>
    </source>
</reference>
<sequence>MEKYHKHIVIIGGGLAGISLIRSLANHPTLGDALNMRNIILQRLESAVKLKDENRQKKNRQIN</sequence>
<evidence type="ECO:0000313" key="1">
    <source>
        <dbReference type="EMBL" id="EJL68715.1"/>
    </source>
</evidence>
<proteinExistence type="predicted"/>
<dbReference type="Proteomes" id="UP000007509">
    <property type="component" value="Unassembled WGS sequence"/>
</dbReference>
<organism evidence="1 2">
    <name type="scientific">Chryseobacterium populi</name>
    <dbReference type="NCBI Taxonomy" id="1144316"/>
    <lineage>
        <taxon>Bacteria</taxon>
        <taxon>Pseudomonadati</taxon>
        <taxon>Bacteroidota</taxon>
        <taxon>Flavobacteriia</taxon>
        <taxon>Flavobacteriales</taxon>
        <taxon>Weeksellaceae</taxon>
        <taxon>Chryseobacterium group</taxon>
        <taxon>Chryseobacterium</taxon>
    </lineage>
</organism>
<name>J2JLF4_9FLAO</name>
<dbReference type="RefSeq" id="WP_007846114.1">
    <property type="nucleotide sequence ID" value="NZ_AKJY01000088.1"/>
</dbReference>
<accession>J2JLF4</accession>